<dbReference type="PANTHER" id="PTHR10039">
    <property type="entry name" value="AMELOGENIN"/>
    <property type="match status" value="1"/>
</dbReference>
<dbReference type="InterPro" id="IPR027417">
    <property type="entry name" value="P-loop_NTPase"/>
</dbReference>
<name>A0AAI8VT34_9PEZI</name>
<dbReference type="AlphaFoldDB" id="A0AAI8VT34"/>
<comment type="caution">
    <text evidence="3">The sequence shown here is derived from an EMBL/GenBank/DDBJ whole genome shotgun (WGS) entry which is preliminary data.</text>
</comment>
<dbReference type="Gene3D" id="3.40.50.300">
    <property type="entry name" value="P-loop containing nucleotide triphosphate hydrolases"/>
    <property type="match status" value="1"/>
</dbReference>
<sequence>MANDSLDPSIDQGGSFYSGNVTVHGGPFHQGNIVNIQQTANRCLIDLRVTDPRHDKKRVQDTKGGLLADSYVWVLDNPDFHQWRDHEDQRLLWVKGNPGKGKTMLLCGIVDHLKTRLAQGSRLAYFFCQATIERINTATAVLRGLIFMLLDQDAFLVSHMKKKYDVAGEGLFQGDNAWYALSEIFTDILRDPKLQGVCLVVDALDECIGGLPQLLELIVETSQATCAKWLVSSRNWPQIDWPVALPHFQCRPLLFYQDSKLMMNFGRTSLLGNSTHPRPEHLPKLNERQHEALDTVEAIAQAIQLEGFVNGAAAGEKRHLVRMRLRSSQLGWPIPEGLAREWAEAFESVNCKVWHLDPMPGDSFPLRKYTN</sequence>
<dbReference type="PANTHER" id="PTHR10039:SF14">
    <property type="entry name" value="NACHT DOMAIN-CONTAINING PROTEIN"/>
    <property type="match status" value="1"/>
</dbReference>
<keyword evidence="1" id="KW-0677">Repeat</keyword>
<dbReference type="EMBL" id="CAUWAG010000018">
    <property type="protein sequence ID" value="CAJ2510576.1"/>
    <property type="molecule type" value="Genomic_DNA"/>
</dbReference>
<evidence type="ECO:0000313" key="4">
    <source>
        <dbReference type="Proteomes" id="UP001295740"/>
    </source>
</evidence>
<reference evidence="3" key="1">
    <citation type="submission" date="2023-10" db="EMBL/GenBank/DDBJ databases">
        <authorList>
            <person name="Hackl T."/>
        </authorList>
    </citation>
    <scope>NUCLEOTIDE SEQUENCE</scope>
</reference>
<dbReference type="InterPro" id="IPR007111">
    <property type="entry name" value="NACHT_NTPase"/>
</dbReference>
<feature type="domain" description="NACHT" evidence="2">
    <location>
        <begin position="90"/>
        <end position="234"/>
    </location>
</feature>
<protein>
    <submittedName>
        <fullName evidence="3">Uu.00g062010.m01.CDS01</fullName>
    </submittedName>
</protein>
<dbReference type="Pfam" id="PF24883">
    <property type="entry name" value="NPHP3_N"/>
    <property type="match status" value="1"/>
</dbReference>
<keyword evidence="4" id="KW-1185">Reference proteome</keyword>
<dbReference type="PROSITE" id="PS50837">
    <property type="entry name" value="NACHT"/>
    <property type="match status" value="1"/>
</dbReference>
<evidence type="ECO:0000256" key="1">
    <source>
        <dbReference type="ARBA" id="ARBA00022737"/>
    </source>
</evidence>
<evidence type="ECO:0000313" key="3">
    <source>
        <dbReference type="EMBL" id="CAJ2510576.1"/>
    </source>
</evidence>
<gene>
    <name evidence="3" type="ORF">KHLLAP_LOCUS11044</name>
</gene>
<accession>A0AAI8VT34</accession>
<evidence type="ECO:0000259" key="2">
    <source>
        <dbReference type="PROSITE" id="PS50837"/>
    </source>
</evidence>
<dbReference type="InterPro" id="IPR056884">
    <property type="entry name" value="NPHP3-like_N"/>
</dbReference>
<dbReference type="Proteomes" id="UP001295740">
    <property type="component" value="Unassembled WGS sequence"/>
</dbReference>
<proteinExistence type="predicted"/>
<organism evidence="3 4">
    <name type="scientific">Anthostomella pinea</name>
    <dbReference type="NCBI Taxonomy" id="933095"/>
    <lineage>
        <taxon>Eukaryota</taxon>
        <taxon>Fungi</taxon>
        <taxon>Dikarya</taxon>
        <taxon>Ascomycota</taxon>
        <taxon>Pezizomycotina</taxon>
        <taxon>Sordariomycetes</taxon>
        <taxon>Xylariomycetidae</taxon>
        <taxon>Xylariales</taxon>
        <taxon>Xylariaceae</taxon>
        <taxon>Anthostomella</taxon>
    </lineage>
</organism>